<reference evidence="1 2" key="1">
    <citation type="submission" date="2023-09" db="EMBL/GenBank/DDBJ databases">
        <title>Description of three actinobacteria isolated from air of manufacturing shop in a pharmaceutical factory.</title>
        <authorList>
            <person name="Zhang D.-F."/>
        </authorList>
    </citation>
    <scope>NUCLEOTIDE SEQUENCE [LARGE SCALE GENOMIC DNA]</scope>
    <source>
        <strain evidence="1 2">LY-0111</strain>
    </source>
</reference>
<evidence type="ECO:0000313" key="1">
    <source>
        <dbReference type="EMBL" id="MDR8019415.1"/>
    </source>
</evidence>
<gene>
    <name evidence="1" type="ORF">RIL96_07520</name>
</gene>
<sequence length="74" mass="8809">MSDNKVRFIRKLNLLRADISRLQVNQDIMAAHYRALKQHLQNVHCDCDYSAYRADFVYGWDDFMDEVIGLNEEE</sequence>
<accession>A0ABU2DSD4</accession>
<name>A0ABU2DSD4_9MICC</name>
<keyword evidence="2" id="KW-1185">Reference proteome</keyword>
<dbReference type="RefSeq" id="WP_310548405.1">
    <property type="nucleotide sequence ID" value="NZ_JAVKGR010000007.1"/>
</dbReference>
<comment type="caution">
    <text evidence="1">The sequence shown here is derived from an EMBL/GenBank/DDBJ whole genome shotgun (WGS) entry which is preliminary data.</text>
</comment>
<dbReference type="EMBL" id="JAVKGR010000007">
    <property type="protein sequence ID" value="MDR8019415.1"/>
    <property type="molecule type" value="Genomic_DNA"/>
</dbReference>
<dbReference type="Proteomes" id="UP001251870">
    <property type="component" value="Unassembled WGS sequence"/>
</dbReference>
<evidence type="ECO:0000313" key="2">
    <source>
        <dbReference type="Proteomes" id="UP001251870"/>
    </source>
</evidence>
<proteinExistence type="predicted"/>
<organism evidence="1 2">
    <name type="scientific">Nesterenkonia aerolata</name>
    <dbReference type="NCBI Taxonomy" id="3074079"/>
    <lineage>
        <taxon>Bacteria</taxon>
        <taxon>Bacillati</taxon>
        <taxon>Actinomycetota</taxon>
        <taxon>Actinomycetes</taxon>
        <taxon>Micrococcales</taxon>
        <taxon>Micrococcaceae</taxon>
        <taxon>Nesterenkonia</taxon>
    </lineage>
</organism>
<protein>
    <submittedName>
        <fullName evidence="1">Uncharacterized protein</fullName>
    </submittedName>
</protein>